<dbReference type="Proteomes" id="UP000237911">
    <property type="component" value="Unassembled WGS sequence"/>
</dbReference>
<sequence length="100" mass="11197">MPLDEVTIDMEAGTAWGIPIGDGRDDSPAVVIFHADDVAVALRDEQVHWPSLDSMTVTPAGFATVHRRRDGRMFIFELFPARWGDGDPYQPLVYVGRWPD</sequence>
<comment type="caution">
    <text evidence="1">The sequence shown here is derived from an EMBL/GenBank/DDBJ whole genome shotgun (WGS) entry which is preliminary data.</text>
</comment>
<protein>
    <submittedName>
        <fullName evidence="1">Uncharacterized protein</fullName>
    </submittedName>
</protein>
<dbReference type="RefSeq" id="WP_046284608.1">
    <property type="nucleotide sequence ID" value="NZ_PUEV01000056.1"/>
</dbReference>
<name>A0A9X7IMR1_9MYCO</name>
<reference evidence="1 2" key="1">
    <citation type="submission" date="2018-02" db="EMBL/GenBank/DDBJ databases">
        <title>Draft genome sequence of Mycobacterium virginiense isolated from mud of a swine farm in Japan.</title>
        <authorList>
            <person name="Ohya K."/>
        </authorList>
    </citation>
    <scope>NUCLEOTIDE SEQUENCE [LARGE SCALE GENOMIC DNA]</scope>
    <source>
        <strain evidence="1 2">GF75</strain>
    </source>
</reference>
<gene>
    <name evidence="1" type="ORF">C5U48_12850</name>
</gene>
<organism evidence="1 2">
    <name type="scientific">Mycolicibacter virginiensis</name>
    <dbReference type="NCBI Taxonomy" id="1795032"/>
    <lineage>
        <taxon>Bacteria</taxon>
        <taxon>Bacillati</taxon>
        <taxon>Actinomycetota</taxon>
        <taxon>Actinomycetes</taxon>
        <taxon>Mycobacteriales</taxon>
        <taxon>Mycobacteriaceae</taxon>
        <taxon>Mycolicibacter</taxon>
    </lineage>
</organism>
<evidence type="ECO:0000313" key="2">
    <source>
        <dbReference type="Proteomes" id="UP000237911"/>
    </source>
</evidence>
<proteinExistence type="predicted"/>
<accession>A0A9X7IMR1</accession>
<dbReference type="AlphaFoldDB" id="A0A9X7IMR1"/>
<evidence type="ECO:0000313" key="1">
    <source>
        <dbReference type="EMBL" id="PQM51809.1"/>
    </source>
</evidence>
<dbReference type="EMBL" id="PUEV01000056">
    <property type="protein sequence ID" value="PQM51809.1"/>
    <property type="molecule type" value="Genomic_DNA"/>
</dbReference>
<keyword evidence="2" id="KW-1185">Reference proteome</keyword>